<evidence type="ECO:0000313" key="3">
    <source>
        <dbReference type="Proteomes" id="UP001596233"/>
    </source>
</evidence>
<feature type="signal peptide" evidence="1">
    <location>
        <begin position="1"/>
        <end position="22"/>
    </location>
</feature>
<gene>
    <name evidence="2" type="ORF">ACFP56_11905</name>
</gene>
<dbReference type="EMBL" id="JBHSTE010000004">
    <property type="protein sequence ID" value="MFC6333322.1"/>
    <property type="molecule type" value="Genomic_DNA"/>
</dbReference>
<evidence type="ECO:0008006" key="4">
    <source>
        <dbReference type="Google" id="ProtNLM"/>
    </source>
</evidence>
<dbReference type="Proteomes" id="UP001596233">
    <property type="component" value="Unassembled WGS sequence"/>
</dbReference>
<protein>
    <recommendedName>
        <fullName evidence="4">Lipoprotein</fullName>
    </recommendedName>
</protein>
<proteinExistence type="predicted"/>
<evidence type="ECO:0000313" key="2">
    <source>
        <dbReference type="EMBL" id="MFC6333322.1"/>
    </source>
</evidence>
<evidence type="ECO:0000256" key="1">
    <source>
        <dbReference type="SAM" id="SignalP"/>
    </source>
</evidence>
<sequence length="107" mass="12849">MKRMALLLVIITTLLGCTSNNSNDSFAKIEKLNQQFDEAYGMEDGLWFHYPNIDFSSFNLVYKDRILTYSWTFHIHEYFYEKLLEKNSDIIFKLRIPLEFRDLINTH</sequence>
<reference evidence="3" key="1">
    <citation type="journal article" date="2019" name="Int. J. Syst. Evol. Microbiol.">
        <title>The Global Catalogue of Microorganisms (GCM) 10K type strain sequencing project: providing services to taxonomists for standard genome sequencing and annotation.</title>
        <authorList>
            <consortium name="The Broad Institute Genomics Platform"/>
            <consortium name="The Broad Institute Genome Sequencing Center for Infectious Disease"/>
            <person name="Wu L."/>
            <person name="Ma J."/>
        </authorList>
    </citation>
    <scope>NUCLEOTIDE SEQUENCE [LARGE SCALE GENOMIC DNA]</scope>
    <source>
        <strain evidence="3">PCU 280</strain>
    </source>
</reference>
<dbReference type="RefSeq" id="WP_379234701.1">
    <property type="nucleotide sequence ID" value="NZ_JBHSTE010000004.1"/>
</dbReference>
<name>A0ABW1V3F9_9BACL</name>
<comment type="caution">
    <text evidence="2">The sequence shown here is derived from an EMBL/GenBank/DDBJ whole genome shotgun (WGS) entry which is preliminary data.</text>
</comment>
<organism evidence="2 3">
    <name type="scientific">Paenibacillus septentrionalis</name>
    <dbReference type="NCBI Taxonomy" id="429342"/>
    <lineage>
        <taxon>Bacteria</taxon>
        <taxon>Bacillati</taxon>
        <taxon>Bacillota</taxon>
        <taxon>Bacilli</taxon>
        <taxon>Bacillales</taxon>
        <taxon>Paenibacillaceae</taxon>
        <taxon>Paenibacillus</taxon>
    </lineage>
</organism>
<feature type="chain" id="PRO_5047382791" description="Lipoprotein" evidence="1">
    <location>
        <begin position="23"/>
        <end position="107"/>
    </location>
</feature>
<accession>A0ABW1V3F9</accession>
<keyword evidence="3" id="KW-1185">Reference proteome</keyword>
<dbReference type="PROSITE" id="PS51257">
    <property type="entry name" value="PROKAR_LIPOPROTEIN"/>
    <property type="match status" value="1"/>
</dbReference>
<keyword evidence="1" id="KW-0732">Signal</keyword>